<feature type="region of interest" description="Disordered" evidence="1">
    <location>
        <begin position="1"/>
        <end position="97"/>
    </location>
</feature>
<feature type="compositionally biased region" description="Polar residues" evidence="1">
    <location>
        <begin position="127"/>
        <end position="144"/>
    </location>
</feature>
<name>A0A368T5U3_9ACTN</name>
<protein>
    <submittedName>
        <fullName evidence="2">Uncharacterized protein</fullName>
    </submittedName>
</protein>
<feature type="region of interest" description="Disordered" evidence="1">
    <location>
        <begin position="127"/>
        <end position="154"/>
    </location>
</feature>
<comment type="caution">
    <text evidence="2">The sequence shown here is derived from an EMBL/GenBank/DDBJ whole genome shotgun (WGS) entry which is preliminary data.</text>
</comment>
<gene>
    <name evidence="2" type="ORF">DEF24_11190</name>
</gene>
<organism evidence="2 3">
    <name type="scientific">Marinitenerispora sediminis</name>
    <dbReference type="NCBI Taxonomy" id="1931232"/>
    <lineage>
        <taxon>Bacteria</taxon>
        <taxon>Bacillati</taxon>
        <taxon>Actinomycetota</taxon>
        <taxon>Actinomycetes</taxon>
        <taxon>Streptosporangiales</taxon>
        <taxon>Nocardiopsidaceae</taxon>
        <taxon>Marinitenerispora</taxon>
    </lineage>
</organism>
<evidence type="ECO:0000256" key="1">
    <source>
        <dbReference type="SAM" id="MobiDB-lite"/>
    </source>
</evidence>
<feature type="compositionally biased region" description="Low complexity" evidence="1">
    <location>
        <begin position="50"/>
        <end position="67"/>
    </location>
</feature>
<keyword evidence="3" id="KW-1185">Reference proteome</keyword>
<feature type="compositionally biased region" description="Gly residues" evidence="1">
    <location>
        <begin position="78"/>
        <end position="97"/>
    </location>
</feature>
<proteinExistence type="predicted"/>
<dbReference type="RefSeq" id="WP_114398792.1">
    <property type="nucleotide sequence ID" value="NZ_QEIM01000090.1"/>
</dbReference>
<dbReference type="EMBL" id="QEIN01000072">
    <property type="protein sequence ID" value="RCV59061.1"/>
    <property type="molecule type" value="Genomic_DNA"/>
</dbReference>
<dbReference type="Proteomes" id="UP000253318">
    <property type="component" value="Unassembled WGS sequence"/>
</dbReference>
<accession>A0A368T5U3</accession>
<reference evidence="2 3" key="1">
    <citation type="submission" date="2018-04" db="EMBL/GenBank/DDBJ databases">
        <title>Novel actinobacteria from marine sediment.</title>
        <authorList>
            <person name="Ng Z.Y."/>
            <person name="Tan G.Y.A."/>
        </authorList>
    </citation>
    <scope>NUCLEOTIDE SEQUENCE [LARGE SCALE GENOMIC DNA]</scope>
    <source>
        <strain evidence="2 3">TPS81</strain>
    </source>
</reference>
<evidence type="ECO:0000313" key="2">
    <source>
        <dbReference type="EMBL" id="RCV59061.1"/>
    </source>
</evidence>
<evidence type="ECO:0000313" key="3">
    <source>
        <dbReference type="Proteomes" id="UP000253318"/>
    </source>
</evidence>
<dbReference type="AlphaFoldDB" id="A0A368T5U3"/>
<feature type="compositionally biased region" description="Gly residues" evidence="1">
    <location>
        <begin position="37"/>
        <end position="49"/>
    </location>
</feature>
<sequence length="154" mass="15392">MPPGSTTRLAPTSGGPDPDDAFTATSAGFEVTQVKRGGNGRGNGDGGNNNGNNNGNGDNRNNDGNNRNNRDRERDGLGLPGLGNGGPGFSAEMGFGGVVSGLMGIPGQVWGAATEGGVMGFIMDSFKSSGSAMGSGYPGTQSIGPRTPGRRSSR</sequence>
<feature type="compositionally biased region" description="Polar residues" evidence="1">
    <location>
        <begin position="1"/>
        <end position="10"/>
    </location>
</feature>